<sequence>MSQATITYHDLPVSGEYGYWPSTYIYYPTNFISPTTTATTTSSFLPREQPLSNELPNLNEVIKPPLEASSEYDEIEPSFSKKTKVKTESTTNFNRKRRRAIKNGIVLLEDVCVVCGDHASGYHYSSMTCEGCKGFFRRSVTKKIVYECKFNKCCHIDTFMRRKCQYCRLKKCVEQGMRMDLVLPEELNKTKREAKAAGSGSHLCSSESPNSLSEMKLSYMEGLSPEISELIKRTTLNNNNNFWPTDADLASISSFIAYPRKSFTELTVIYIKLIHSFVHSLEGFLHINEADKDLLKKACAPELFLLRLARRFRSDSNSIVIGNTFNSFVLDSQSFEVAGLDEIGDKLITFAQHLSAMELDESEFALLSALCVFTPRGSILNPSVVNDIQEVYASALQNYLKVMRSNGKSAFNELILKLGDLAAIVA</sequence>
<organism evidence="1 2">
    <name type="scientific">Panagrolaimus sp. PS1159</name>
    <dbReference type="NCBI Taxonomy" id="55785"/>
    <lineage>
        <taxon>Eukaryota</taxon>
        <taxon>Metazoa</taxon>
        <taxon>Ecdysozoa</taxon>
        <taxon>Nematoda</taxon>
        <taxon>Chromadorea</taxon>
        <taxon>Rhabditida</taxon>
        <taxon>Tylenchina</taxon>
        <taxon>Panagrolaimomorpha</taxon>
        <taxon>Panagrolaimoidea</taxon>
        <taxon>Panagrolaimidae</taxon>
        <taxon>Panagrolaimus</taxon>
    </lineage>
</organism>
<accession>A0AC35FDW2</accession>
<evidence type="ECO:0000313" key="1">
    <source>
        <dbReference type="Proteomes" id="UP000887580"/>
    </source>
</evidence>
<protein>
    <submittedName>
        <fullName evidence="2">Uncharacterized protein</fullName>
    </submittedName>
</protein>
<reference evidence="2" key="1">
    <citation type="submission" date="2022-11" db="UniProtKB">
        <authorList>
            <consortium name="WormBaseParasite"/>
        </authorList>
    </citation>
    <scope>IDENTIFICATION</scope>
</reference>
<name>A0AC35FDW2_9BILA</name>
<proteinExistence type="predicted"/>
<dbReference type="WBParaSite" id="PS1159_v2.g16447.t1">
    <property type="protein sequence ID" value="PS1159_v2.g16447.t1"/>
    <property type="gene ID" value="PS1159_v2.g16447"/>
</dbReference>
<dbReference type="Proteomes" id="UP000887580">
    <property type="component" value="Unplaced"/>
</dbReference>
<evidence type="ECO:0000313" key="2">
    <source>
        <dbReference type="WBParaSite" id="PS1159_v2.g16447.t1"/>
    </source>
</evidence>